<dbReference type="AlphaFoldDB" id="A0AB33K7L7"/>
<evidence type="ECO:0000313" key="1">
    <source>
        <dbReference type="EMBL" id="BFP50000.1"/>
    </source>
</evidence>
<reference evidence="2" key="1">
    <citation type="submission" date="2024-07" db="EMBL/GenBank/DDBJ databases">
        <title>Complete genome sequences of cellulolytic bacteria, Kitasatospora sp. CMC57 and Streptomyces sp. CMC78, isolated from Japanese agricultural soil.</title>
        <authorList>
            <person name="Hashimoto T."/>
            <person name="Ito M."/>
            <person name="Iwamoto M."/>
            <person name="Fukahori D."/>
            <person name="Shoda T."/>
            <person name="Sakoda M."/>
            <person name="Morohoshi T."/>
            <person name="Mitsuboshi M."/>
            <person name="Nishizawa T."/>
        </authorList>
    </citation>
    <scope>NUCLEOTIDE SEQUENCE</scope>
    <source>
        <strain evidence="2">CMC57</strain>
        <plasmid evidence="2">pCMC57_02</plasmid>
    </source>
</reference>
<keyword evidence="2" id="KW-0614">Plasmid</keyword>
<sequence>MPLELTQEAGPNRLECPDCEQTRRVEKLGPLVLPLATHRELLAARVAVPADPWWEVRVWHAKLYPVKDRVA</sequence>
<organism evidence="2">
    <name type="scientific">Kitasatospora sp. CMC57</name>
    <dbReference type="NCBI Taxonomy" id="3231513"/>
    <lineage>
        <taxon>Bacteria</taxon>
        <taxon>Bacillati</taxon>
        <taxon>Actinomycetota</taxon>
        <taxon>Actinomycetes</taxon>
        <taxon>Kitasatosporales</taxon>
        <taxon>Streptomycetaceae</taxon>
        <taxon>Kitasatospora</taxon>
    </lineage>
</organism>
<protein>
    <submittedName>
        <fullName evidence="2">Uncharacterized protein</fullName>
    </submittedName>
</protein>
<proteinExistence type="predicted"/>
<dbReference type="RefSeq" id="WP_407992011.1">
    <property type="nucleotide sequence ID" value="NZ_AP035881.2"/>
</dbReference>
<evidence type="ECO:0000313" key="2">
    <source>
        <dbReference type="EMBL" id="BFP50165.1"/>
    </source>
</evidence>
<geneLocation type="plasmid" evidence="2">
    <name>pCMC57_02</name>
</geneLocation>
<dbReference type="EMBL" id="AP035883">
    <property type="protein sequence ID" value="BFP50165.1"/>
    <property type="molecule type" value="Genomic_DNA"/>
</dbReference>
<gene>
    <name evidence="1" type="ORF">KCMC57_63680</name>
    <name evidence="2" type="ORF">KCMC57_65340</name>
</gene>
<name>A0AB33K7L7_9ACTN</name>
<accession>A0AB33K7L7</accession>
<dbReference type="EMBL" id="AP035881">
    <property type="protein sequence ID" value="BFP50000.1"/>
    <property type="molecule type" value="Genomic_DNA"/>
</dbReference>